<organism evidence="4 5">
    <name type="scientific">Strigomonas culicis</name>
    <dbReference type="NCBI Taxonomy" id="28005"/>
    <lineage>
        <taxon>Eukaryota</taxon>
        <taxon>Discoba</taxon>
        <taxon>Euglenozoa</taxon>
        <taxon>Kinetoplastea</taxon>
        <taxon>Metakinetoplastina</taxon>
        <taxon>Trypanosomatida</taxon>
        <taxon>Trypanosomatidae</taxon>
        <taxon>Strigomonadinae</taxon>
        <taxon>Strigomonas</taxon>
    </lineage>
</organism>
<sequence>MKPPNRVFFASHLLLLLWLCSSSIAAASLRHPDTVHPNSFSADDAPGAAEGTSNLLVQLPIIFSAVGTVLLLGLLLFFLIACDRRGRPFGTRVRLWVAAVRRCCPCGRPTGAALVHSPAHTDHTEQQQQQQHHCGPTQTSQSGGTGPLPAPSSGPHGCPRSTLDETNFVLEQTKAPLDYVKSPLDHPKSTLDGTPSVFETVVSPLLNSPPALDATMSLLNSDPSATKGYAKDCTSVVSIYSVFSDGSSEGSEGSSSEESTSDSNLATDGSQPGSPMSNASGKTDRQLMMRVRVYHAGSDSDGDSAESRTSHKSKGSHKVTSILVRRQVARPAAGGDLSQLLLQTTSNVTAGHPSPIASLRGISCMLDDATSTGSSGSVTVWRLHRPHPYGSAADLSMTDASLHQRLTPRHTTSNVSWYAPGRAASPEQQPKEGGVQTQLSFHGGRSRRDHAGIPSPPSQQLSLAHTLSNVSSSPRGRGGSQEQHNAKESGGASARLSLHGGRSRLERSADYTLIPPPPPPLQPFALPHILPQQQQQGDATQREIKSNLLTTTTTTTSSSSDNHTTPNHKNNTNSIRKADSKTGDNSKNNNHNNNSKNSINTGGKAPPVSDPPLSPSPHGTGLQMNKNIS</sequence>
<protein>
    <submittedName>
        <fullName evidence="4">Signal peptide protein</fullName>
    </submittedName>
</protein>
<feature type="chain" id="PRO_5004570631" evidence="3">
    <location>
        <begin position="26"/>
        <end position="629"/>
    </location>
</feature>
<keyword evidence="2" id="KW-1133">Transmembrane helix</keyword>
<evidence type="ECO:0000256" key="3">
    <source>
        <dbReference type="SAM" id="SignalP"/>
    </source>
</evidence>
<gene>
    <name evidence="4" type="ORF">STCU_09979</name>
</gene>
<keyword evidence="2" id="KW-0472">Membrane</keyword>
<feature type="signal peptide" evidence="3">
    <location>
        <begin position="1"/>
        <end position="25"/>
    </location>
</feature>
<feature type="compositionally biased region" description="Polar residues" evidence="1">
    <location>
        <begin position="458"/>
        <end position="474"/>
    </location>
</feature>
<evidence type="ECO:0000256" key="2">
    <source>
        <dbReference type="SAM" id="Phobius"/>
    </source>
</evidence>
<dbReference type="AlphaFoldDB" id="S9TNX9"/>
<keyword evidence="2" id="KW-0812">Transmembrane</keyword>
<feature type="region of interest" description="Disordered" evidence="1">
    <location>
        <begin position="115"/>
        <end position="163"/>
    </location>
</feature>
<feature type="compositionally biased region" description="Low complexity" evidence="1">
    <location>
        <begin position="126"/>
        <end position="142"/>
    </location>
</feature>
<accession>S9TNX9</accession>
<feature type="region of interest" description="Disordered" evidence="1">
    <location>
        <begin position="244"/>
        <end position="284"/>
    </location>
</feature>
<name>S9TNX9_9TRYP</name>
<feature type="region of interest" description="Disordered" evidence="1">
    <location>
        <begin position="408"/>
        <end position="504"/>
    </location>
</feature>
<comment type="caution">
    <text evidence="4">The sequence shown here is derived from an EMBL/GenBank/DDBJ whole genome shotgun (WGS) entry which is preliminary data.</text>
</comment>
<feature type="compositionally biased region" description="Low complexity" evidence="1">
    <location>
        <begin position="551"/>
        <end position="573"/>
    </location>
</feature>
<reference evidence="4 5" key="1">
    <citation type="journal article" date="2013" name="PLoS ONE">
        <title>Predicting the Proteins of Angomonas deanei, Strigomonas culicis and Their Respective Endosymbionts Reveals New Aspects of the Trypanosomatidae Family.</title>
        <authorList>
            <person name="Motta M.C."/>
            <person name="Martins A.C."/>
            <person name="de Souza S.S."/>
            <person name="Catta-Preta C.M."/>
            <person name="Silva R."/>
            <person name="Klein C.C."/>
            <person name="de Almeida L.G."/>
            <person name="de Lima Cunha O."/>
            <person name="Ciapina L.P."/>
            <person name="Brocchi M."/>
            <person name="Colabardini A.C."/>
            <person name="de Araujo Lima B."/>
            <person name="Machado C.R."/>
            <person name="de Almeida Soares C.M."/>
            <person name="Probst C.M."/>
            <person name="de Menezes C.B."/>
            <person name="Thompson C.E."/>
            <person name="Bartholomeu D.C."/>
            <person name="Gradia D.F."/>
            <person name="Pavoni D.P."/>
            <person name="Grisard E.C."/>
            <person name="Fantinatti-Garboggini F."/>
            <person name="Marchini F.K."/>
            <person name="Rodrigues-Luiz G.F."/>
            <person name="Wagner G."/>
            <person name="Goldman G.H."/>
            <person name="Fietto J.L."/>
            <person name="Elias M.C."/>
            <person name="Goldman M.H."/>
            <person name="Sagot M.F."/>
            <person name="Pereira M."/>
            <person name="Stoco P.H."/>
            <person name="de Mendonca-Neto R.P."/>
            <person name="Teixeira S.M."/>
            <person name="Maciel T.E."/>
            <person name="de Oliveira Mendes T.A."/>
            <person name="Urmenyi T.P."/>
            <person name="de Souza W."/>
            <person name="Schenkman S."/>
            <person name="de Vasconcelos A.T."/>
        </authorList>
    </citation>
    <scope>NUCLEOTIDE SEQUENCE [LARGE SCALE GENOMIC DNA]</scope>
</reference>
<keyword evidence="5" id="KW-1185">Reference proteome</keyword>
<dbReference type="EMBL" id="ATMH01009945">
    <property type="protein sequence ID" value="EPY18409.1"/>
    <property type="molecule type" value="Genomic_DNA"/>
</dbReference>
<feature type="compositionally biased region" description="Low complexity" evidence="1">
    <location>
        <begin position="244"/>
        <end position="263"/>
    </location>
</feature>
<feature type="transmembrane region" description="Helical" evidence="2">
    <location>
        <begin position="61"/>
        <end position="82"/>
    </location>
</feature>
<feature type="compositionally biased region" description="Polar residues" evidence="1">
    <location>
        <begin position="264"/>
        <end position="281"/>
    </location>
</feature>
<dbReference type="Proteomes" id="UP000015354">
    <property type="component" value="Unassembled WGS sequence"/>
</dbReference>
<evidence type="ECO:0000313" key="5">
    <source>
        <dbReference type="Proteomes" id="UP000015354"/>
    </source>
</evidence>
<feature type="compositionally biased region" description="Low complexity" evidence="1">
    <location>
        <begin position="585"/>
        <end position="600"/>
    </location>
</feature>
<evidence type="ECO:0000313" key="4">
    <source>
        <dbReference type="EMBL" id="EPY18409.1"/>
    </source>
</evidence>
<feature type="region of interest" description="Disordered" evidence="1">
    <location>
        <begin position="551"/>
        <end position="629"/>
    </location>
</feature>
<feature type="region of interest" description="Disordered" evidence="1">
    <location>
        <begin position="296"/>
        <end position="320"/>
    </location>
</feature>
<keyword evidence="3" id="KW-0732">Signal</keyword>
<proteinExistence type="predicted"/>
<evidence type="ECO:0000256" key="1">
    <source>
        <dbReference type="SAM" id="MobiDB-lite"/>
    </source>
</evidence>